<organism evidence="10">
    <name type="scientific">Caldilinea aerophila</name>
    <dbReference type="NCBI Taxonomy" id="133453"/>
    <lineage>
        <taxon>Bacteria</taxon>
        <taxon>Bacillati</taxon>
        <taxon>Chloroflexota</taxon>
        <taxon>Caldilineae</taxon>
        <taxon>Caldilineales</taxon>
        <taxon>Caldilineaceae</taxon>
        <taxon>Caldilinea</taxon>
    </lineage>
</organism>
<dbReference type="AlphaFoldDB" id="A0A7C1JA77"/>
<feature type="binding site" evidence="7">
    <location>
        <position position="194"/>
    </location>
    <ligand>
        <name>substrate</name>
    </ligand>
</feature>
<dbReference type="InterPro" id="IPR036291">
    <property type="entry name" value="NAD(P)-bd_dom_sf"/>
</dbReference>
<dbReference type="GO" id="GO:0009051">
    <property type="term" value="P:pentose-phosphate shunt, oxidative branch"/>
    <property type="evidence" value="ECO:0007669"/>
    <property type="project" value="TreeGrafter"/>
</dbReference>
<reference evidence="10" key="1">
    <citation type="journal article" date="2020" name="mSystems">
        <title>Genome- and Community-Level Interaction Insights into Carbon Utilization and Element Cycling Functions of Hydrothermarchaeota in Hydrothermal Sediment.</title>
        <authorList>
            <person name="Zhou Z."/>
            <person name="Liu Y."/>
            <person name="Xu W."/>
            <person name="Pan J."/>
            <person name="Luo Z.H."/>
            <person name="Li M."/>
        </authorList>
    </citation>
    <scope>NUCLEOTIDE SEQUENCE [LARGE SCALE GENOMIC DNA]</scope>
    <source>
        <strain evidence="10">SpSt-289</strain>
    </source>
</reference>
<accession>A0A7C1JA77</accession>
<dbReference type="PIRSF" id="PIRSF000110">
    <property type="entry name" value="G6PD"/>
    <property type="match status" value="1"/>
</dbReference>
<feature type="binding site" evidence="7">
    <location>
        <position position="247"/>
    </location>
    <ligand>
        <name>substrate</name>
    </ligand>
</feature>
<dbReference type="HAMAP" id="MF_00966">
    <property type="entry name" value="G6PD"/>
    <property type="match status" value="1"/>
</dbReference>
<feature type="binding site" evidence="7">
    <location>
        <position position="49"/>
    </location>
    <ligand>
        <name>NADP(+)</name>
        <dbReference type="ChEBI" id="CHEBI:58349"/>
    </ligand>
</feature>
<evidence type="ECO:0000256" key="7">
    <source>
        <dbReference type="HAMAP-Rule" id="MF_00966"/>
    </source>
</evidence>
<name>A0A7C1JA77_9CHLR</name>
<feature type="active site" description="Proton acceptor" evidence="7">
    <location>
        <position position="252"/>
    </location>
</feature>
<proteinExistence type="inferred from homology"/>
<dbReference type="PANTHER" id="PTHR23429">
    <property type="entry name" value="GLUCOSE-6-PHOSPHATE 1-DEHYDROGENASE G6PD"/>
    <property type="match status" value="1"/>
</dbReference>
<dbReference type="GO" id="GO:0006006">
    <property type="term" value="P:glucose metabolic process"/>
    <property type="evidence" value="ECO:0007669"/>
    <property type="project" value="UniProtKB-KW"/>
</dbReference>
<dbReference type="UniPathway" id="UPA00115">
    <property type="reaction ID" value="UER00408"/>
</dbReference>
<dbReference type="SUPFAM" id="SSF51735">
    <property type="entry name" value="NAD(P)-binding Rossmann-fold domains"/>
    <property type="match status" value="1"/>
</dbReference>
<keyword evidence="4 7" id="KW-0521">NADP</keyword>
<dbReference type="PANTHER" id="PTHR23429:SF0">
    <property type="entry name" value="GLUCOSE-6-PHOSPHATE 1-DEHYDROGENASE"/>
    <property type="match status" value="1"/>
</dbReference>
<sequence length="518" mass="59390">MIRRTAPPNLMVVFGASGDLAKRKLLPALFHLHQQRLLHKGFVVFGYARTRMTDEEFRTQIHEALVEHLVQEQGVAFDEGLWADFSQRLFYQSGPYDDRSAFETLAQRIAELDARFPTQGNHIFYLATPPNVFEPITALLAEVGLANSPCGGWTRLIVEKPFGHDLESAQKLNDHLLRLFREEQIYRIDHYLGKETVQNILVFRFGNGIFEPIWNRNYVDHVQITVAESLGVGSRGGYYDKSGAIRDMVQNHMMQLVALTAMEPPVAYDAESVRNQKVNVLRSIRPIDPLEVNKWVVRAQYSAGVAGGREIPGYLETEGIPPDSTTETYVAWKLEIDNWRWNGVPFYIRTGKALPVKVTEINIMFRRPPLMYFNSRETRSQRIHNSLTLRIQPDESIILRFDAKRPGPQLDVEQVSMDFSYSRAFGDASISDAYERLLLDAMLGDSTLFIRRDETELAWDRVTNVLEGWAVQEEIMRRRGKTFTLPQYPAGTWGPLESDDLLARDGHQWHEPVLNEGR</sequence>
<comment type="pathway">
    <text evidence="1 7">Carbohydrate degradation; pentose phosphate pathway; D-ribulose 5-phosphate from D-glucose 6-phosphate (oxidative stage): step 1/3.</text>
</comment>
<dbReference type="Gene3D" id="3.40.50.720">
    <property type="entry name" value="NAD(P)-binding Rossmann-like Domain"/>
    <property type="match status" value="1"/>
</dbReference>
<evidence type="ECO:0000256" key="1">
    <source>
        <dbReference type="ARBA" id="ARBA00004937"/>
    </source>
</evidence>
<dbReference type="GO" id="GO:0005829">
    <property type="term" value="C:cytosol"/>
    <property type="evidence" value="ECO:0007669"/>
    <property type="project" value="TreeGrafter"/>
</dbReference>
<dbReference type="NCBIfam" id="TIGR00871">
    <property type="entry name" value="zwf"/>
    <property type="match status" value="1"/>
</dbReference>
<dbReference type="PRINTS" id="PR00079">
    <property type="entry name" value="G6PDHDRGNASE"/>
</dbReference>
<dbReference type="InterPro" id="IPR022674">
    <property type="entry name" value="G6P_DH_NAD-bd"/>
</dbReference>
<keyword evidence="6 7" id="KW-0119">Carbohydrate metabolism</keyword>
<keyword evidence="5 7" id="KW-0560">Oxidoreductase</keyword>
<comment type="catalytic activity">
    <reaction evidence="7">
        <text>D-glucose 6-phosphate + NADP(+) = 6-phospho-D-glucono-1,5-lactone + NADPH + H(+)</text>
        <dbReference type="Rhea" id="RHEA:15841"/>
        <dbReference type="ChEBI" id="CHEBI:15378"/>
        <dbReference type="ChEBI" id="CHEBI:57783"/>
        <dbReference type="ChEBI" id="CHEBI:57955"/>
        <dbReference type="ChEBI" id="CHEBI:58349"/>
        <dbReference type="ChEBI" id="CHEBI:61548"/>
        <dbReference type="EC" id="1.1.1.49"/>
    </reaction>
</comment>
<evidence type="ECO:0000256" key="5">
    <source>
        <dbReference type="ARBA" id="ARBA00023002"/>
    </source>
</evidence>
<evidence type="ECO:0000259" key="9">
    <source>
        <dbReference type="Pfam" id="PF02781"/>
    </source>
</evidence>
<feature type="binding site" evidence="7">
    <location>
        <position position="352"/>
    </location>
    <ligand>
        <name>substrate</name>
    </ligand>
</feature>
<protein>
    <recommendedName>
        <fullName evidence="7">Glucose-6-phosphate 1-dehydrogenase</fullName>
        <shortName evidence="7">G6PD</shortName>
        <ecNumber evidence="7">1.1.1.49</ecNumber>
    </recommendedName>
</protein>
<dbReference type="PROSITE" id="PS00069">
    <property type="entry name" value="G6P_DEHYDROGENASE"/>
    <property type="match status" value="1"/>
</dbReference>
<comment type="caution">
    <text evidence="10">The sequence shown here is derived from an EMBL/GenBank/DDBJ whole genome shotgun (WGS) entry which is preliminary data.</text>
</comment>
<gene>
    <name evidence="7 10" type="primary">zwf</name>
    <name evidence="10" type="ORF">ENQ20_07175</name>
</gene>
<feature type="binding site" evidence="7">
    <location>
        <position position="357"/>
    </location>
    <ligand>
        <name>substrate</name>
    </ligand>
</feature>
<dbReference type="EMBL" id="DSMG01000077">
    <property type="protein sequence ID" value="HDX31263.1"/>
    <property type="molecule type" value="Genomic_DNA"/>
</dbReference>
<dbReference type="Pfam" id="PF00479">
    <property type="entry name" value="G6PD_N"/>
    <property type="match status" value="1"/>
</dbReference>
<comment type="caution">
    <text evidence="7">Lacks conserved residue(s) required for the propagation of feature annotation.</text>
</comment>
<evidence type="ECO:0000256" key="2">
    <source>
        <dbReference type="ARBA" id="ARBA00009975"/>
    </source>
</evidence>
<feature type="binding site" evidence="7">
    <location>
        <position position="228"/>
    </location>
    <ligand>
        <name>substrate</name>
    </ligand>
</feature>
<feature type="binding site" evidence="7">
    <location>
        <position position="160"/>
    </location>
    <ligand>
        <name>NADP(+)</name>
        <dbReference type="ChEBI" id="CHEBI:58349"/>
    </ligand>
</feature>
<feature type="domain" description="Glucose-6-phosphate dehydrogenase C-terminal" evidence="9">
    <location>
        <begin position="201"/>
        <end position="510"/>
    </location>
</feature>
<evidence type="ECO:0000256" key="6">
    <source>
        <dbReference type="ARBA" id="ARBA00023277"/>
    </source>
</evidence>
<feature type="domain" description="Glucose-6-phosphate dehydrogenase NAD-binding" evidence="8">
    <location>
        <begin position="12"/>
        <end position="199"/>
    </location>
</feature>
<comment type="function">
    <text evidence="7">Catalyzes the oxidation of glucose 6-phosphate to 6-phosphogluconolactone.</text>
</comment>
<dbReference type="EC" id="1.1.1.49" evidence="7"/>
<keyword evidence="3 7" id="KW-0313">Glucose metabolism</keyword>
<dbReference type="Pfam" id="PF02781">
    <property type="entry name" value="G6PD_C"/>
    <property type="match status" value="1"/>
</dbReference>
<dbReference type="InterPro" id="IPR022675">
    <property type="entry name" value="G6P_DH_C"/>
</dbReference>
<comment type="similarity">
    <text evidence="2 7">Belongs to the glucose-6-phosphate dehydrogenase family.</text>
</comment>
<evidence type="ECO:0000259" key="8">
    <source>
        <dbReference type="Pfam" id="PF00479"/>
    </source>
</evidence>
<dbReference type="Gene3D" id="3.30.360.10">
    <property type="entry name" value="Dihydrodipicolinate Reductase, domain 2"/>
    <property type="match status" value="1"/>
</dbReference>
<dbReference type="GO" id="GO:0050661">
    <property type="term" value="F:NADP binding"/>
    <property type="evidence" value="ECO:0007669"/>
    <property type="project" value="UniProtKB-UniRule"/>
</dbReference>
<evidence type="ECO:0000256" key="3">
    <source>
        <dbReference type="ARBA" id="ARBA00022526"/>
    </source>
</evidence>
<evidence type="ECO:0000313" key="10">
    <source>
        <dbReference type="EMBL" id="HDX31263.1"/>
    </source>
</evidence>
<evidence type="ECO:0000256" key="4">
    <source>
        <dbReference type="ARBA" id="ARBA00022857"/>
    </source>
</evidence>
<dbReference type="SUPFAM" id="SSF55347">
    <property type="entry name" value="Glyceraldehyde-3-phosphate dehydrogenase-like, C-terminal domain"/>
    <property type="match status" value="1"/>
</dbReference>
<feature type="binding site" evidence="7">
    <location>
        <begin position="15"/>
        <end position="22"/>
    </location>
    <ligand>
        <name>NADP(+)</name>
        <dbReference type="ChEBI" id="CHEBI:58349"/>
    </ligand>
</feature>
<dbReference type="GO" id="GO:0004345">
    <property type="term" value="F:glucose-6-phosphate dehydrogenase activity"/>
    <property type="evidence" value="ECO:0007669"/>
    <property type="project" value="UniProtKB-UniRule"/>
</dbReference>
<dbReference type="InterPro" id="IPR019796">
    <property type="entry name" value="G6P_DH_AS"/>
</dbReference>
<feature type="binding site" evidence="7">
    <location>
        <position position="190"/>
    </location>
    <ligand>
        <name>substrate</name>
    </ligand>
</feature>
<dbReference type="InterPro" id="IPR001282">
    <property type="entry name" value="G6P_DH"/>
</dbReference>